<feature type="region of interest" description="Disordered" evidence="8">
    <location>
        <begin position="509"/>
        <end position="533"/>
    </location>
</feature>
<gene>
    <name evidence="11" type="primary">ght6</name>
    <name evidence="11" type="ORF">DBV05_g12587</name>
</gene>
<feature type="transmembrane region" description="Helical" evidence="9">
    <location>
        <begin position="122"/>
        <end position="146"/>
    </location>
</feature>
<dbReference type="InterPro" id="IPR036259">
    <property type="entry name" value="MFS_trans_sf"/>
</dbReference>
<dbReference type="PANTHER" id="PTHR48022">
    <property type="entry name" value="PLASTIDIC GLUCOSE TRANSPORTER 4"/>
    <property type="match status" value="1"/>
</dbReference>
<feature type="transmembrane region" description="Helical" evidence="9">
    <location>
        <begin position="16"/>
        <end position="34"/>
    </location>
</feature>
<dbReference type="GO" id="GO:0005351">
    <property type="term" value="F:carbohydrate:proton symporter activity"/>
    <property type="evidence" value="ECO:0007669"/>
    <property type="project" value="TreeGrafter"/>
</dbReference>
<keyword evidence="4 9" id="KW-0812">Transmembrane</keyword>
<evidence type="ECO:0000256" key="9">
    <source>
        <dbReference type="SAM" id="Phobius"/>
    </source>
</evidence>
<feature type="transmembrane region" description="Helical" evidence="9">
    <location>
        <begin position="97"/>
        <end position="116"/>
    </location>
</feature>
<evidence type="ECO:0000256" key="2">
    <source>
        <dbReference type="ARBA" id="ARBA00010992"/>
    </source>
</evidence>
<reference evidence="11 12" key="1">
    <citation type="journal article" date="2019" name="Sci. Rep.">
        <title>A multi-omics analysis of the grapevine pathogen Lasiodiplodia theobromae reveals that temperature affects the expression of virulence- and pathogenicity-related genes.</title>
        <authorList>
            <person name="Felix C."/>
            <person name="Meneses R."/>
            <person name="Goncalves M.F.M."/>
            <person name="Tilleman L."/>
            <person name="Duarte A.S."/>
            <person name="Jorrin-Novo J.V."/>
            <person name="Van de Peer Y."/>
            <person name="Deforce D."/>
            <person name="Van Nieuwerburgh F."/>
            <person name="Esteves A.C."/>
            <person name="Alves A."/>
        </authorList>
    </citation>
    <scope>NUCLEOTIDE SEQUENCE [LARGE SCALE GENOMIC DNA]</scope>
    <source>
        <strain evidence="11 12">LA-SOL3</strain>
    </source>
</reference>
<comment type="caution">
    <text evidence="11">The sequence shown here is derived from an EMBL/GenBank/DDBJ whole genome shotgun (WGS) entry which is preliminary data.</text>
</comment>
<comment type="similarity">
    <text evidence="2 7">Belongs to the major facilitator superfamily. Sugar transporter (TC 2.A.1.1) family.</text>
</comment>
<evidence type="ECO:0000256" key="3">
    <source>
        <dbReference type="ARBA" id="ARBA00022448"/>
    </source>
</evidence>
<feature type="domain" description="Major facilitator superfamily (MFS) profile" evidence="10">
    <location>
        <begin position="17"/>
        <end position="468"/>
    </location>
</feature>
<dbReference type="Proteomes" id="UP000325902">
    <property type="component" value="Unassembled WGS sequence"/>
</dbReference>
<keyword evidence="6 9" id="KW-0472">Membrane</keyword>
<protein>
    <submittedName>
        <fullName evidence="11">High-affinity fructose transporter ght6</fullName>
    </submittedName>
</protein>
<keyword evidence="12" id="KW-1185">Reference proteome</keyword>
<feature type="compositionally biased region" description="Basic and acidic residues" evidence="8">
    <location>
        <begin position="509"/>
        <end position="526"/>
    </location>
</feature>
<dbReference type="GO" id="GO:0016020">
    <property type="term" value="C:membrane"/>
    <property type="evidence" value="ECO:0007669"/>
    <property type="project" value="UniProtKB-SubCell"/>
</dbReference>
<dbReference type="InterPro" id="IPR020846">
    <property type="entry name" value="MFS_dom"/>
</dbReference>
<name>A0A5N5CTR1_9PEZI</name>
<dbReference type="PANTHER" id="PTHR48022:SF2">
    <property type="entry name" value="PLASTIDIC GLUCOSE TRANSPORTER 4"/>
    <property type="match status" value="1"/>
</dbReference>
<keyword evidence="5 9" id="KW-1133">Transmembrane helix</keyword>
<dbReference type="PROSITE" id="PS50850">
    <property type="entry name" value="MFS"/>
    <property type="match status" value="1"/>
</dbReference>
<feature type="transmembrane region" description="Helical" evidence="9">
    <location>
        <begin position="377"/>
        <end position="399"/>
    </location>
</feature>
<dbReference type="EMBL" id="VCHE01000285">
    <property type="protein sequence ID" value="KAB2568737.1"/>
    <property type="molecule type" value="Genomic_DNA"/>
</dbReference>
<feature type="transmembrane region" description="Helical" evidence="9">
    <location>
        <begin position="68"/>
        <end position="90"/>
    </location>
</feature>
<dbReference type="InterPro" id="IPR003663">
    <property type="entry name" value="Sugar/inositol_transpt"/>
</dbReference>
<accession>A0A5N5CTR1</accession>
<dbReference type="FunFam" id="1.20.1250.20:FF:000078">
    <property type="entry name" value="MFS maltose transporter, putative"/>
    <property type="match status" value="1"/>
</dbReference>
<feature type="transmembrane region" description="Helical" evidence="9">
    <location>
        <begin position="158"/>
        <end position="176"/>
    </location>
</feature>
<sequence length="533" mass="57462">MKQHFKDMDLVKEMTLPLFAVSAYSSLFGASFGIDHNYWNGVLGMAQFKRDFGVWDPSTSTYIIPSTWISAGSGLPSAGLAIGALLSGLFGNRLGRVRTFLVAAATSIVGIIIQAASLPGHYWQLMAGRIVTTIALGVVCNAVPAYQAECAPAAIRGALVNAYQCWLLVGALMANTANWGTYAWESQWAYRLIIVLQLVVPVVLLVGGAWLPESPRWLVGKEREEEEALEVLLLLRRGTAREAVEEEVRVLVAAEKEQRQHLQAASWADCFRGANLRRTLIVAGVQCFQAGQGNSFITNYGVVFLQAIGVQNTYQTQVLLIFTTTISSVFPFYFADRIGRRLPLIVGAVVMGVCMYVVAGVTGYAPADDGAALKAATAALFVWQFFLSSCWSSCVWIVTAETPTLHLREKTITIGTFLGFSVGVLVTFVNPFLQDADQAGLGGRVGFVYGSFSFAAAVWTFLFVPELKGRSLEEIDGLFEAGVKAWGAGRFSGLERGCGTDIPVLKGVEVGDGRGERSGDEGRESATKGVESA</sequence>
<evidence type="ECO:0000256" key="7">
    <source>
        <dbReference type="RuleBase" id="RU003346"/>
    </source>
</evidence>
<evidence type="ECO:0000256" key="4">
    <source>
        <dbReference type="ARBA" id="ARBA00022692"/>
    </source>
</evidence>
<evidence type="ECO:0000256" key="1">
    <source>
        <dbReference type="ARBA" id="ARBA00004141"/>
    </source>
</evidence>
<dbReference type="InterPro" id="IPR050360">
    <property type="entry name" value="MFS_Sugar_Transporters"/>
</dbReference>
<proteinExistence type="inferred from homology"/>
<dbReference type="OrthoDB" id="6612291at2759"/>
<dbReference type="Gene3D" id="1.20.1250.20">
    <property type="entry name" value="MFS general substrate transporter like domains"/>
    <property type="match status" value="1"/>
</dbReference>
<feature type="transmembrane region" description="Helical" evidence="9">
    <location>
        <begin position="445"/>
        <end position="464"/>
    </location>
</feature>
<keyword evidence="3 7" id="KW-0813">Transport</keyword>
<dbReference type="SUPFAM" id="SSF103473">
    <property type="entry name" value="MFS general substrate transporter"/>
    <property type="match status" value="1"/>
</dbReference>
<dbReference type="AlphaFoldDB" id="A0A5N5CTR1"/>
<dbReference type="InterPro" id="IPR005828">
    <property type="entry name" value="MFS_sugar_transport-like"/>
</dbReference>
<dbReference type="NCBIfam" id="TIGR00879">
    <property type="entry name" value="SP"/>
    <property type="match status" value="1"/>
</dbReference>
<feature type="transmembrane region" description="Helical" evidence="9">
    <location>
        <begin position="411"/>
        <end position="433"/>
    </location>
</feature>
<evidence type="ECO:0000313" key="12">
    <source>
        <dbReference type="Proteomes" id="UP000325902"/>
    </source>
</evidence>
<feature type="transmembrane region" description="Helical" evidence="9">
    <location>
        <begin position="188"/>
        <end position="211"/>
    </location>
</feature>
<evidence type="ECO:0000259" key="10">
    <source>
        <dbReference type="PROSITE" id="PS50850"/>
    </source>
</evidence>
<evidence type="ECO:0000256" key="6">
    <source>
        <dbReference type="ARBA" id="ARBA00023136"/>
    </source>
</evidence>
<organism evidence="11 12">
    <name type="scientific">Lasiodiplodia theobromae</name>
    <dbReference type="NCBI Taxonomy" id="45133"/>
    <lineage>
        <taxon>Eukaryota</taxon>
        <taxon>Fungi</taxon>
        <taxon>Dikarya</taxon>
        <taxon>Ascomycota</taxon>
        <taxon>Pezizomycotina</taxon>
        <taxon>Dothideomycetes</taxon>
        <taxon>Dothideomycetes incertae sedis</taxon>
        <taxon>Botryosphaeriales</taxon>
        <taxon>Botryosphaeriaceae</taxon>
        <taxon>Lasiodiplodia</taxon>
    </lineage>
</organism>
<feature type="transmembrane region" description="Helical" evidence="9">
    <location>
        <begin position="342"/>
        <end position="365"/>
    </location>
</feature>
<comment type="subcellular location">
    <subcellularLocation>
        <location evidence="1">Membrane</location>
        <topology evidence="1">Multi-pass membrane protein</topology>
    </subcellularLocation>
</comment>
<dbReference type="Pfam" id="PF00083">
    <property type="entry name" value="Sugar_tr"/>
    <property type="match status" value="1"/>
</dbReference>
<evidence type="ECO:0000313" key="11">
    <source>
        <dbReference type="EMBL" id="KAB2568737.1"/>
    </source>
</evidence>
<evidence type="ECO:0000256" key="5">
    <source>
        <dbReference type="ARBA" id="ARBA00022989"/>
    </source>
</evidence>
<evidence type="ECO:0000256" key="8">
    <source>
        <dbReference type="SAM" id="MobiDB-lite"/>
    </source>
</evidence>